<evidence type="ECO:0000313" key="2">
    <source>
        <dbReference type="EMBL" id="MFC0274762.1"/>
    </source>
</evidence>
<proteinExistence type="predicted"/>
<feature type="compositionally biased region" description="Basic and acidic residues" evidence="1">
    <location>
        <begin position="1"/>
        <end position="21"/>
    </location>
</feature>
<dbReference type="InterPro" id="IPR049646">
    <property type="entry name" value="GvpT/GvpP-like"/>
</dbReference>
<protein>
    <submittedName>
        <fullName evidence="2">GvpT/GvpP family gas vesicle accessory protein</fullName>
    </submittedName>
</protein>
<comment type="caution">
    <text evidence="2">The sequence shown here is derived from an EMBL/GenBank/DDBJ whole genome shotgun (WGS) entry which is preliminary data.</text>
</comment>
<dbReference type="EMBL" id="JBHLVO010000045">
    <property type="protein sequence ID" value="MFC0274762.1"/>
    <property type="molecule type" value="Genomic_DNA"/>
</dbReference>
<accession>A0ABV6GM36</accession>
<gene>
    <name evidence="2" type="primary">gvpT</name>
    <name evidence="2" type="ORF">ACFFIX_25925</name>
</gene>
<dbReference type="Proteomes" id="UP001589854">
    <property type="component" value="Unassembled WGS sequence"/>
</dbReference>
<sequence>MAKDEQNEQKDKQEEQKDDKQNSLNLAILGGVVGAGIGLLSSPETGKKVITSLGQSEVMRATGRELKRTAQEIIAEQAMCHLRNTATGYLEKGNLSNLLASKKKKETSDREEAEESGKESSSQFDELKEENKKLNDQFERIEHKLNDLLDAKK</sequence>
<name>A0ABV6GM36_9BACI</name>
<evidence type="ECO:0000313" key="3">
    <source>
        <dbReference type="Proteomes" id="UP001589854"/>
    </source>
</evidence>
<dbReference type="RefSeq" id="WP_378939330.1">
    <property type="nucleotide sequence ID" value="NZ_JBHLVO010000045.1"/>
</dbReference>
<reference evidence="2 3" key="1">
    <citation type="submission" date="2024-09" db="EMBL/GenBank/DDBJ databases">
        <authorList>
            <person name="Sun Q."/>
            <person name="Mori K."/>
        </authorList>
    </citation>
    <scope>NUCLEOTIDE SEQUENCE [LARGE SCALE GENOMIC DNA]</scope>
    <source>
        <strain evidence="2 3">CCM 7228</strain>
    </source>
</reference>
<organism evidence="2 3">
    <name type="scientific">Metabacillus herbersteinensis</name>
    <dbReference type="NCBI Taxonomy" id="283816"/>
    <lineage>
        <taxon>Bacteria</taxon>
        <taxon>Bacillati</taxon>
        <taxon>Bacillota</taxon>
        <taxon>Bacilli</taxon>
        <taxon>Bacillales</taxon>
        <taxon>Bacillaceae</taxon>
        <taxon>Metabacillus</taxon>
    </lineage>
</organism>
<keyword evidence="3" id="KW-1185">Reference proteome</keyword>
<feature type="region of interest" description="Disordered" evidence="1">
    <location>
        <begin position="101"/>
        <end position="131"/>
    </location>
</feature>
<evidence type="ECO:0000256" key="1">
    <source>
        <dbReference type="SAM" id="MobiDB-lite"/>
    </source>
</evidence>
<feature type="compositionally biased region" description="Basic and acidic residues" evidence="1">
    <location>
        <begin position="106"/>
        <end position="118"/>
    </location>
</feature>
<dbReference type="NCBIfam" id="NF041669">
    <property type="entry name" value="GvpT"/>
    <property type="match status" value="1"/>
</dbReference>
<feature type="region of interest" description="Disordered" evidence="1">
    <location>
        <begin position="1"/>
        <end position="23"/>
    </location>
</feature>